<keyword evidence="2" id="KW-1185">Reference proteome</keyword>
<sequence length="106" mass="12158">MQVEEVIDKLTATFPIATRAKLRDQHTPSAWSRWFTLPVPGYIEASTYGPVPKREIEWIELDPVEIWHIGRLVAPKHIDHTPAIYQQLQSEGVTMQMVEGLIRIAL</sequence>
<comment type="caution">
    <text evidence="1">The sequence shown here is derived from an EMBL/GenBank/DDBJ whole genome shotgun (WGS) entry which is preliminary data.</text>
</comment>
<name>A0A4Z0PU32_9BACT</name>
<accession>A0A4Z0PU32</accession>
<dbReference type="RefSeq" id="WP_167856585.1">
    <property type="nucleotide sequence ID" value="NZ_SRMB01000008.1"/>
</dbReference>
<reference evidence="1 2" key="1">
    <citation type="submission" date="2019-04" db="EMBL/GenBank/DDBJ databases">
        <authorList>
            <person name="Feng G."/>
            <person name="Zhang J."/>
            <person name="Zhu H."/>
        </authorList>
    </citation>
    <scope>NUCLEOTIDE SEQUENCE [LARGE SCALE GENOMIC DNA]</scope>
    <source>
        <strain evidence="1 2">9PBR-1</strain>
    </source>
</reference>
<gene>
    <name evidence="1" type="ORF">E5K02_24845</name>
</gene>
<protein>
    <submittedName>
        <fullName evidence="1">Uncharacterized protein</fullName>
    </submittedName>
</protein>
<organism evidence="1 2">
    <name type="scientific">Hymenobacter metallicola</name>
    <dbReference type="NCBI Taxonomy" id="2563114"/>
    <lineage>
        <taxon>Bacteria</taxon>
        <taxon>Pseudomonadati</taxon>
        <taxon>Bacteroidota</taxon>
        <taxon>Cytophagia</taxon>
        <taxon>Cytophagales</taxon>
        <taxon>Hymenobacteraceae</taxon>
        <taxon>Hymenobacter</taxon>
    </lineage>
</organism>
<evidence type="ECO:0000313" key="2">
    <source>
        <dbReference type="Proteomes" id="UP000298471"/>
    </source>
</evidence>
<proteinExistence type="predicted"/>
<dbReference type="EMBL" id="SRMB01000008">
    <property type="protein sequence ID" value="TGE20995.1"/>
    <property type="molecule type" value="Genomic_DNA"/>
</dbReference>
<dbReference type="Proteomes" id="UP000298471">
    <property type="component" value="Unassembled WGS sequence"/>
</dbReference>
<evidence type="ECO:0000313" key="1">
    <source>
        <dbReference type="EMBL" id="TGE20995.1"/>
    </source>
</evidence>
<dbReference type="InterPro" id="IPR046500">
    <property type="entry name" value="DUF6678"/>
</dbReference>
<dbReference type="AlphaFoldDB" id="A0A4Z0PU32"/>
<dbReference type="Pfam" id="PF20383">
    <property type="entry name" value="DUF6678"/>
    <property type="match status" value="1"/>
</dbReference>